<keyword evidence="2" id="KW-1185">Reference proteome</keyword>
<reference evidence="1 2" key="1">
    <citation type="submission" date="2018-08" db="EMBL/GenBank/DDBJ databases">
        <title>Genome and evolution of the arbuscular mycorrhizal fungus Diversispora epigaea (formerly Glomus versiforme) and its bacterial endosymbionts.</title>
        <authorList>
            <person name="Sun X."/>
            <person name="Fei Z."/>
            <person name="Harrison M."/>
        </authorList>
    </citation>
    <scope>NUCLEOTIDE SEQUENCE [LARGE SCALE GENOMIC DNA]</scope>
    <source>
        <strain evidence="1 2">IT104</strain>
    </source>
</reference>
<organism evidence="1 2">
    <name type="scientific">Diversispora epigaea</name>
    <dbReference type="NCBI Taxonomy" id="1348612"/>
    <lineage>
        <taxon>Eukaryota</taxon>
        <taxon>Fungi</taxon>
        <taxon>Fungi incertae sedis</taxon>
        <taxon>Mucoromycota</taxon>
        <taxon>Glomeromycotina</taxon>
        <taxon>Glomeromycetes</taxon>
        <taxon>Diversisporales</taxon>
        <taxon>Diversisporaceae</taxon>
        <taxon>Diversispora</taxon>
    </lineage>
</organism>
<accession>A0A397GPE2</accession>
<evidence type="ECO:0000313" key="2">
    <source>
        <dbReference type="Proteomes" id="UP000266861"/>
    </source>
</evidence>
<name>A0A397GPE2_9GLOM</name>
<evidence type="ECO:0000313" key="1">
    <source>
        <dbReference type="EMBL" id="RHZ49870.1"/>
    </source>
</evidence>
<proteinExistence type="predicted"/>
<dbReference type="AlphaFoldDB" id="A0A397GPE2"/>
<dbReference type="Proteomes" id="UP000266861">
    <property type="component" value="Unassembled WGS sequence"/>
</dbReference>
<protein>
    <submittedName>
        <fullName evidence="1">Uncharacterized protein</fullName>
    </submittedName>
</protein>
<dbReference type="OrthoDB" id="2445879at2759"/>
<sequence length="238" mass="28056">MSKRRRFTSTLIRIGYIFPELHYGTFARNWWEPVSINLENTIVSATPYRLYMCVKCNLNSKDFIITVVKNNKNQQKPGFRCTCENMSSEIESYPSTAINSCYKKVFDTKTEYSGIAVMGFEDKNIIQQLLDKVEFFPMFLRIENFLVVIFGLGYSSKNEYYEAGAGFISTFITQFRNAQHLFLLRIEDDHCFLEIYQDSKMIQQFIGLTPDDVWKKYIRNSKFPDIFDTYSIFLYSFT</sequence>
<gene>
    <name evidence="1" type="ORF">Glove_510g29</name>
</gene>
<dbReference type="EMBL" id="PQFF01000442">
    <property type="protein sequence ID" value="RHZ49870.1"/>
    <property type="molecule type" value="Genomic_DNA"/>
</dbReference>
<comment type="caution">
    <text evidence="1">The sequence shown here is derived from an EMBL/GenBank/DDBJ whole genome shotgun (WGS) entry which is preliminary data.</text>
</comment>